<feature type="domain" description="TauD/TfdA-like" evidence="2">
    <location>
        <begin position="112"/>
        <end position="364"/>
    </location>
</feature>
<dbReference type="Proteomes" id="UP001295740">
    <property type="component" value="Unassembled WGS sequence"/>
</dbReference>
<organism evidence="3 4">
    <name type="scientific">Anthostomella pinea</name>
    <dbReference type="NCBI Taxonomy" id="933095"/>
    <lineage>
        <taxon>Eukaryota</taxon>
        <taxon>Fungi</taxon>
        <taxon>Dikarya</taxon>
        <taxon>Ascomycota</taxon>
        <taxon>Pezizomycotina</taxon>
        <taxon>Sordariomycetes</taxon>
        <taxon>Xylariomycetidae</taxon>
        <taxon>Xylariales</taxon>
        <taxon>Xylariaceae</taxon>
        <taxon>Anthostomella</taxon>
    </lineage>
</organism>
<dbReference type="SUPFAM" id="SSF51197">
    <property type="entry name" value="Clavaminate synthase-like"/>
    <property type="match status" value="1"/>
</dbReference>
<protein>
    <submittedName>
        <fullName evidence="3">Uu.00g035990.m01.CDS01</fullName>
    </submittedName>
</protein>
<dbReference type="PANTHER" id="PTHR10696:SF54">
    <property type="entry name" value="FAMILY OXIDOREDUCTASE, PUTATIVE (AFU_ORTHOLOGUE AFUA_4G13850)-RELATED"/>
    <property type="match status" value="1"/>
</dbReference>
<evidence type="ECO:0000259" key="2">
    <source>
        <dbReference type="Pfam" id="PF02668"/>
    </source>
</evidence>
<sequence>MSCQTIQATVQIITPVAGTQLSDQEISEAASALSGYSTAHRNFTAGDYFDIPAAPSGVSSEWPLLMRSPLAWTPTSIAEYGNFIFCLSQGQKEEVTQALNFFKGLHLDARYINPKTFPLPSLATRLRGVSHDLYYGKGFVIIRGLDPNEFSKEDNALVFLGISSHIAPQHGAQTKQGHMMVHVVNADSTIAPLESRQSLYTNLAQPFHSDVFSEILALQTMGCSVEGGDSLVVSSWAIYNELASTRPDVIRTLAAADWPFDTYGQDPPYYQRPLLFYQDNRIILNFSRRLLVGSDAFPRSAGIPSLSLVQSEALEAVNTAAEKNQVRIKMEAGDLRFINNLAMLHARDSFENDDKCQRHLVRLWLRDPENSWRIPLPLHDDWARVYGNQVTMEGKWPVGLHLTREQVVDRQASCGQG</sequence>
<dbReference type="Pfam" id="PF02668">
    <property type="entry name" value="TauD"/>
    <property type="match status" value="1"/>
</dbReference>
<evidence type="ECO:0000313" key="4">
    <source>
        <dbReference type="Proteomes" id="UP001295740"/>
    </source>
</evidence>
<name>A0AAI8YDF1_9PEZI</name>
<dbReference type="InterPro" id="IPR042098">
    <property type="entry name" value="TauD-like_sf"/>
</dbReference>
<keyword evidence="1" id="KW-0560">Oxidoreductase</keyword>
<gene>
    <name evidence="3" type="ORF">KHLLAP_LOCUS1214</name>
</gene>
<dbReference type="EMBL" id="CAUWAG010000003">
    <property type="protein sequence ID" value="CAJ2500746.1"/>
    <property type="molecule type" value="Genomic_DNA"/>
</dbReference>
<dbReference type="PANTHER" id="PTHR10696">
    <property type="entry name" value="GAMMA-BUTYROBETAINE HYDROXYLASE-RELATED"/>
    <property type="match status" value="1"/>
</dbReference>
<dbReference type="Gene3D" id="3.60.130.10">
    <property type="entry name" value="Clavaminate synthase-like"/>
    <property type="match status" value="1"/>
</dbReference>
<dbReference type="InterPro" id="IPR050411">
    <property type="entry name" value="AlphaKG_dependent_hydroxylases"/>
</dbReference>
<keyword evidence="4" id="KW-1185">Reference proteome</keyword>
<reference evidence="3" key="1">
    <citation type="submission" date="2023-10" db="EMBL/GenBank/DDBJ databases">
        <authorList>
            <person name="Hackl T."/>
        </authorList>
    </citation>
    <scope>NUCLEOTIDE SEQUENCE</scope>
</reference>
<dbReference type="AlphaFoldDB" id="A0AAI8YDF1"/>
<accession>A0AAI8YDF1</accession>
<proteinExistence type="predicted"/>
<evidence type="ECO:0000313" key="3">
    <source>
        <dbReference type="EMBL" id="CAJ2500746.1"/>
    </source>
</evidence>
<comment type="caution">
    <text evidence="3">The sequence shown here is derived from an EMBL/GenBank/DDBJ whole genome shotgun (WGS) entry which is preliminary data.</text>
</comment>
<dbReference type="GO" id="GO:0016491">
    <property type="term" value="F:oxidoreductase activity"/>
    <property type="evidence" value="ECO:0007669"/>
    <property type="project" value="UniProtKB-KW"/>
</dbReference>
<evidence type="ECO:0000256" key="1">
    <source>
        <dbReference type="ARBA" id="ARBA00023002"/>
    </source>
</evidence>
<dbReference type="InterPro" id="IPR003819">
    <property type="entry name" value="TauD/TfdA-like"/>
</dbReference>